<feature type="transmembrane region" description="Helical" evidence="4">
    <location>
        <begin position="662"/>
        <end position="681"/>
    </location>
</feature>
<feature type="compositionally biased region" description="Basic residues" evidence="3">
    <location>
        <begin position="1"/>
        <end position="12"/>
    </location>
</feature>
<keyword evidence="2" id="KW-0106">Calcium</keyword>
<feature type="transmembrane region" description="Helical" evidence="4">
    <location>
        <begin position="569"/>
        <end position="591"/>
    </location>
</feature>
<feature type="region of interest" description="Disordered" evidence="3">
    <location>
        <begin position="1"/>
        <end position="38"/>
    </location>
</feature>
<feature type="transmembrane region" description="Helical" evidence="4">
    <location>
        <begin position="748"/>
        <end position="771"/>
    </location>
</feature>
<evidence type="ECO:0000313" key="6">
    <source>
        <dbReference type="EMBL" id="GMI31428.1"/>
    </source>
</evidence>
<dbReference type="Gene3D" id="2.60.40.150">
    <property type="entry name" value="C2 domain"/>
    <property type="match status" value="2"/>
</dbReference>
<dbReference type="EMBL" id="BRYA01000008">
    <property type="protein sequence ID" value="GMI31428.1"/>
    <property type="molecule type" value="Genomic_DNA"/>
</dbReference>
<feature type="transmembrane region" description="Helical" evidence="4">
    <location>
        <begin position="1081"/>
        <end position="1101"/>
    </location>
</feature>
<organism evidence="6 7">
    <name type="scientific">Triparma columacea</name>
    <dbReference type="NCBI Taxonomy" id="722753"/>
    <lineage>
        <taxon>Eukaryota</taxon>
        <taxon>Sar</taxon>
        <taxon>Stramenopiles</taxon>
        <taxon>Ochrophyta</taxon>
        <taxon>Bolidophyceae</taxon>
        <taxon>Parmales</taxon>
        <taxon>Triparmaceae</taxon>
        <taxon>Triparma</taxon>
    </lineage>
</organism>
<proteinExistence type="predicted"/>
<dbReference type="InterPro" id="IPR035892">
    <property type="entry name" value="C2_domain_sf"/>
</dbReference>
<dbReference type="PANTHER" id="PTHR45911">
    <property type="entry name" value="C2 DOMAIN-CONTAINING PROTEIN"/>
    <property type="match status" value="1"/>
</dbReference>
<feature type="transmembrane region" description="Helical" evidence="4">
    <location>
        <begin position="363"/>
        <end position="384"/>
    </location>
</feature>
<feature type="compositionally biased region" description="Basic and acidic residues" evidence="3">
    <location>
        <begin position="1488"/>
        <end position="1505"/>
    </location>
</feature>
<reference evidence="7" key="1">
    <citation type="journal article" date="2023" name="Commun. Biol.">
        <title>Genome analysis of Parmales, the sister group of diatoms, reveals the evolutionary specialization of diatoms from phago-mixotrophs to photoautotrophs.</title>
        <authorList>
            <person name="Ban H."/>
            <person name="Sato S."/>
            <person name="Yoshikawa S."/>
            <person name="Yamada K."/>
            <person name="Nakamura Y."/>
            <person name="Ichinomiya M."/>
            <person name="Sato N."/>
            <person name="Blanc-Mathieu R."/>
            <person name="Endo H."/>
            <person name="Kuwata A."/>
            <person name="Ogata H."/>
        </authorList>
    </citation>
    <scope>NUCLEOTIDE SEQUENCE [LARGE SCALE GENOMIC DNA]</scope>
</reference>
<accession>A0A9W7G3T7</accession>
<dbReference type="Proteomes" id="UP001165065">
    <property type="component" value="Unassembled WGS sequence"/>
</dbReference>
<feature type="region of interest" description="Disordered" evidence="3">
    <location>
        <begin position="1445"/>
        <end position="1468"/>
    </location>
</feature>
<dbReference type="Pfam" id="PF00168">
    <property type="entry name" value="C2"/>
    <property type="match status" value="3"/>
</dbReference>
<dbReference type="SMART" id="SM00239">
    <property type="entry name" value="C2"/>
    <property type="match status" value="2"/>
</dbReference>
<dbReference type="SUPFAM" id="SSF49562">
    <property type="entry name" value="C2 domain (Calcium/lipid-binding domain, CaLB)"/>
    <property type="match status" value="2"/>
</dbReference>
<evidence type="ECO:0000259" key="5">
    <source>
        <dbReference type="PROSITE" id="PS50004"/>
    </source>
</evidence>
<dbReference type="PANTHER" id="PTHR45911:SF3">
    <property type="entry name" value="DYSFERLIN-RELATED"/>
    <property type="match status" value="1"/>
</dbReference>
<keyword evidence="4" id="KW-0812">Transmembrane</keyword>
<dbReference type="GO" id="GO:0005509">
    <property type="term" value="F:calcium ion binding"/>
    <property type="evidence" value="ECO:0007669"/>
    <property type="project" value="TreeGrafter"/>
</dbReference>
<dbReference type="PROSITE" id="PS50004">
    <property type="entry name" value="C2"/>
    <property type="match status" value="2"/>
</dbReference>
<feature type="domain" description="C2" evidence="5">
    <location>
        <begin position="378"/>
        <end position="512"/>
    </location>
</feature>
<dbReference type="InterPro" id="IPR000008">
    <property type="entry name" value="C2_dom"/>
</dbReference>
<feature type="region of interest" description="Disordered" evidence="3">
    <location>
        <begin position="1488"/>
        <end position="1528"/>
    </location>
</feature>
<dbReference type="GO" id="GO:0016020">
    <property type="term" value="C:membrane"/>
    <property type="evidence" value="ECO:0007669"/>
    <property type="project" value="TreeGrafter"/>
</dbReference>
<feature type="transmembrane region" description="Helical" evidence="4">
    <location>
        <begin position="597"/>
        <end position="620"/>
    </location>
</feature>
<keyword evidence="4" id="KW-0472">Membrane</keyword>
<keyword evidence="4" id="KW-1133">Transmembrane helix</keyword>
<evidence type="ECO:0000256" key="3">
    <source>
        <dbReference type="SAM" id="MobiDB-lite"/>
    </source>
</evidence>
<evidence type="ECO:0000256" key="2">
    <source>
        <dbReference type="ARBA" id="ARBA00022837"/>
    </source>
</evidence>
<evidence type="ECO:0000256" key="4">
    <source>
        <dbReference type="SAM" id="Phobius"/>
    </source>
</evidence>
<dbReference type="CDD" id="cd00030">
    <property type="entry name" value="C2"/>
    <property type="match status" value="2"/>
</dbReference>
<protein>
    <recommendedName>
        <fullName evidence="5">C2 domain-containing protein</fullName>
    </recommendedName>
</protein>
<evidence type="ECO:0000256" key="1">
    <source>
        <dbReference type="ARBA" id="ARBA00022723"/>
    </source>
</evidence>
<keyword evidence="1" id="KW-0479">Metal-binding</keyword>
<sequence length="1528" mass="170088">MGFFKKFRKKKKSGADAMVQLPDEPEPDVRVTTTSPDELPGLDSTLGKLELLDLRRQNTPDPGHLDLAVDDALDGRETAAMVDRLSAATKFAIAREKLAERLWNNVLPFAIICAMILSNSFMQQGLHEIVREFQKVCGAADVHVAWAGDVSVGVGSAINATRSAVEQIDDYQMDLQRRFDDIVFQFSECKDISQFNTVEERVEFLDKTRKELRKFNNFVMEYADVPMAYVDIFEAACLELPAVLRQSPFFSVPNSLCVGNTVVSDLLKELQNDANETSTGYLKRLDDELEKWATMSIAPSEELCLELEVDAENSKVGLETQALKDTVMDFIDKIDEAVKYLNALTYSFSVTSSFSETFTTADVFGITLAVFVIATLLDMTVIFLPKPSNSKVQVGKRKLIVEVVEGGGLVAKDITGFSDPYCIVSTYPPPLVTLANGKKVFGDTKKKKTKVVHRTLNPVFKQYFTFYLEGHEKELRVEMYDKDILSVDDYMGEVRIDLGTITTVPTPTYVWNELLNFDHPLEEVTGALKVRCHYVEPWLSEETSALVRENLQSVVDFVTSSVLRRLVHILAITFNVGIVGVGVAFICLSSITLVFPHYYLCVGLEGVVSSIFGLIFDIILDGIDFAAQIIPAVTIDKTMSMERPKFECEVFRTVEFDSASKFFLWGSILAVGVQFNVFALLSHKYGKPKSIFNKRKTKKGACEKKTLEEVVEKAIRESEISEEERNSSFLQTASERPKTTAISSTSKLLGHMCNFICCPCRAASLVFIYFWKVCKLIVKYAYRVVRRALTLCRRGVYYITCCPCLLYAWFKNLEDGERMARHPKFYAFARFAKNYSGAIFTCALLMVGNSLLVDGLSRTLGDFSEAFAPGTPYIGWVGNISVDFRNSTDFLREKVDELSNYDEELRLVIDGVFNVTSDKCDVAESFIDGIGEKLESVKDFALDKTDEAIGFLDTVVSACHELVGSIDPVLFSSPWFSVPTQLCDGGEYVLKMAKKGIEVVDESVEKGLDLLNSDESDCDELVSFLKAAPVVDYLDLAGEGLDIAAVKVLEVLAGLEMYLDMVGGSANWGGEAVEVAMDVDVFKYIAGLFTICQIATAFLLFSPSISQERNPHGKERIIVEIGRGHDLAAKDLATSPDRKATSDPYVVVSCGNHKFRTKYKSKDLNPDFGTTFKWRRDDEEDEDEDSEEEGGGGGGREKDKGGVGAKSGEIIIQVFDHDFIGADEFMGEVRIAIDNLKFDKNVEIVKHQLMHSDKYPREFVQGTLELRAFRMEKWRWLECCGRRCVGDETEDCFDKTIRGILLTCFKTLQKSIVHYFYFLCNITLLSVYLGLLIFCGGILYLPWESFCRTGEDGLAGVFGLVEMMIEEGGKLTNELMGAGSIEATLGLSTPEFGCKFLGSKDHNDGVKVVMIGLLMCCFAQYHVFGVISHKYEVLSSLHYKRKAERKTFGSGEEERGADEGGGGAVGVNPLRKGVGMNSKWNVVREAKAHGKLRDALKSQKRREGGEGGASATKQRNAMTLHAESILEA</sequence>
<feature type="region of interest" description="Disordered" evidence="3">
    <location>
        <begin position="1171"/>
        <end position="1204"/>
    </location>
</feature>
<name>A0A9W7G3T7_9STRA</name>
<dbReference type="OrthoDB" id="73919at2759"/>
<feature type="domain" description="C2" evidence="5">
    <location>
        <begin position="1099"/>
        <end position="1246"/>
    </location>
</feature>
<evidence type="ECO:0000313" key="7">
    <source>
        <dbReference type="Proteomes" id="UP001165065"/>
    </source>
</evidence>
<feature type="transmembrane region" description="Helical" evidence="4">
    <location>
        <begin position="791"/>
        <end position="810"/>
    </location>
</feature>
<keyword evidence="7" id="KW-1185">Reference proteome</keyword>
<comment type="caution">
    <text evidence="6">The sequence shown here is derived from an EMBL/GenBank/DDBJ whole genome shotgun (WGS) entry which is preliminary data.</text>
</comment>
<gene>
    <name evidence="6" type="ORF">TrCOL_g847</name>
</gene>
<feature type="transmembrane region" description="Helical" evidence="4">
    <location>
        <begin position="1315"/>
        <end position="1341"/>
    </location>
</feature>
<feature type="compositionally biased region" description="Acidic residues" evidence="3">
    <location>
        <begin position="1178"/>
        <end position="1190"/>
    </location>
</feature>